<dbReference type="SUPFAM" id="SSF52833">
    <property type="entry name" value="Thioredoxin-like"/>
    <property type="match status" value="1"/>
</dbReference>
<feature type="chain" id="PRO_5045092815" evidence="1">
    <location>
        <begin position="21"/>
        <end position="118"/>
    </location>
</feature>
<dbReference type="InterPro" id="IPR036249">
    <property type="entry name" value="Thioredoxin-like_sf"/>
</dbReference>
<dbReference type="Gene3D" id="3.40.30.10">
    <property type="entry name" value="Glutaredoxin"/>
    <property type="match status" value="1"/>
</dbReference>
<comment type="caution">
    <text evidence="2">The sequence shown here is derived from an EMBL/GenBank/DDBJ whole genome shotgun (WGS) entry which is preliminary data.</text>
</comment>
<sequence>MTRFLAALALAVIAALPVAAGPLRLLMVEKEGCVYCAAWDRAIGPGYAASDPGRAAPLERVDIHGPYPDGLALARRPFVTPTFILLDGGSEVGRLEGHMTAQQFYPALADLLAQAGRS</sequence>
<dbReference type="EMBL" id="JAPTYD010000001">
    <property type="protein sequence ID" value="MCZ0960351.1"/>
    <property type="molecule type" value="Genomic_DNA"/>
</dbReference>
<protein>
    <submittedName>
        <fullName evidence="2">SoxS protein</fullName>
    </submittedName>
</protein>
<feature type="signal peptide" evidence="1">
    <location>
        <begin position="1"/>
        <end position="20"/>
    </location>
</feature>
<dbReference type="Proteomes" id="UP001149822">
    <property type="component" value="Unassembled WGS sequence"/>
</dbReference>
<accession>A0ABT4IZQ9</accession>
<evidence type="ECO:0000256" key="1">
    <source>
        <dbReference type="SAM" id="SignalP"/>
    </source>
</evidence>
<evidence type="ECO:0000313" key="2">
    <source>
        <dbReference type="EMBL" id="MCZ0960351.1"/>
    </source>
</evidence>
<dbReference type="RefSeq" id="WP_268940342.1">
    <property type="nucleotide sequence ID" value="NZ_JAPTYD010000001.1"/>
</dbReference>
<organism evidence="2 3">
    <name type="scientific">Paracoccus benzoatiresistens</name>
    <dbReference type="NCBI Taxonomy" id="2997341"/>
    <lineage>
        <taxon>Bacteria</taxon>
        <taxon>Pseudomonadati</taxon>
        <taxon>Pseudomonadota</taxon>
        <taxon>Alphaproteobacteria</taxon>
        <taxon>Rhodobacterales</taxon>
        <taxon>Paracoccaceae</taxon>
        <taxon>Paracoccus</taxon>
    </lineage>
</organism>
<keyword evidence="3" id="KW-1185">Reference proteome</keyword>
<proteinExistence type="predicted"/>
<name>A0ABT4IZQ9_9RHOB</name>
<keyword evidence="1" id="KW-0732">Signal</keyword>
<reference evidence="2" key="1">
    <citation type="submission" date="2022-12" db="EMBL/GenBank/DDBJ databases">
        <title>Paracoccus sp. EF6 isolated from a lake water.</title>
        <authorList>
            <person name="Liu H."/>
        </authorList>
    </citation>
    <scope>NUCLEOTIDE SEQUENCE</scope>
    <source>
        <strain evidence="2">EF6</strain>
    </source>
</reference>
<evidence type="ECO:0000313" key="3">
    <source>
        <dbReference type="Proteomes" id="UP001149822"/>
    </source>
</evidence>
<gene>
    <name evidence="2" type="ORF">OU682_01815</name>
</gene>